<dbReference type="EMBL" id="AQRC01000002">
    <property type="protein sequence ID" value="KFE36295.1"/>
    <property type="molecule type" value="Genomic_DNA"/>
</dbReference>
<dbReference type="PANTHER" id="PTHR43563">
    <property type="entry name" value="AMINE OXIDASE"/>
    <property type="match status" value="1"/>
</dbReference>
<dbReference type="Pfam" id="PF01593">
    <property type="entry name" value="Amino_oxidase"/>
    <property type="match status" value="1"/>
</dbReference>
<evidence type="ECO:0000256" key="2">
    <source>
        <dbReference type="SAM" id="MobiDB-lite"/>
    </source>
</evidence>
<dbReference type="GO" id="GO:0016491">
    <property type="term" value="F:oxidoreductase activity"/>
    <property type="evidence" value="ECO:0007669"/>
    <property type="project" value="InterPro"/>
</dbReference>
<evidence type="ECO:0000259" key="3">
    <source>
        <dbReference type="Pfam" id="PF01593"/>
    </source>
</evidence>
<dbReference type="AlphaFoldDB" id="A0A085TZZ8"/>
<evidence type="ECO:0000256" key="1">
    <source>
        <dbReference type="ARBA" id="ARBA00005995"/>
    </source>
</evidence>
<reference evidence="5" key="1">
    <citation type="submission" date="2013-04" db="EMBL/GenBank/DDBJ databases">
        <title>Thioclava sp. 13D2W-2 Genome Sequencing.</title>
        <authorList>
            <person name="Lai Q."/>
            <person name="Li G."/>
            <person name="Shao Z."/>
        </authorList>
    </citation>
    <scope>NUCLEOTIDE SEQUENCE [LARGE SCALE GENOMIC DNA]</scope>
    <source>
        <strain evidence="5">13D2W-2</strain>
    </source>
</reference>
<evidence type="ECO:0000313" key="5">
    <source>
        <dbReference type="Proteomes" id="UP000028607"/>
    </source>
</evidence>
<dbReference type="Gene3D" id="3.90.660.20">
    <property type="entry name" value="Protoporphyrinogen oxidase, mitochondrial, domain 2"/>
    <property type="match status" value="1"/>
</dbReference>
<dbReference type="PATRIC" id="fig|1317124.6.peg.656"/>
<dbReference type="InterPro" id="IPR050703">
    <property type="entry name" value="Flavin_MAO"/>
</dbReference>
<protein>
    <submittedName>
        <fullName evidence="4">Amine oxidase</fullName>
    </submittedName>
</protein>
<accession>A0A085TZZ8</accession>
<feature type="domain" description="Amine oxidase" evidence="3">
    <location>
        <begin position="103"/>
        <end position="345"/>
    </location>
</feature>
<evidence type="ECO:0000313" key="4">
    <source>
        <dbReference type="EMBL" id="KFE36295.1"/>
    </source>
</evidence>
<feature type="region of interest" description="Disordered" evidence="2">
    <location>
        <begin position="286"/>
        <end position="305"/>
    </location>
</feature>
<dbReference type="OrthoDB" id="337830at2"/>
<comment type="similarity">
    <text evidence="1">Belongs to the flavin monoamine oxidase family.</text>
</comment>
<dbReference type="RefSeq" id="WP_038143797.1">
    <property type="nucleotide sequence ID" value="NZ_AQRC01000002.1"/>
</dbReference>
<reference evidence="4 5" key="2">
    <citation type="journal article" date="2015" name="Antonie Van Leeuwenhoek">
        <title>Thioclava indica sp. nov., isolated from surface seawater of the Indian Ocean.</title>
        <authorList>
            <person name="Liu Y."/>
            <person name="Lai Q."/>
            <person name="Du J."/>
            <person name="Xu H."/>
            <person name="Jiang L."/>
            <person name="Shao Z."/>
        </authorList>
    </citation>
    <scope>NUCLEOTIDE SEQUENCE [LARGE SCALE GENOMIC DNA]</scope>
    <source>
        <strain evidence="4 5">13D2W-2</strain>
    </source>
</reference>
<dbReference type="Pfam" id="PF13450">
    <property type="entry name" value="NAD_binding_8"/>
    <property type="match status" value="1"/>
</dbReference>
<dbReference type="SUPFAM" id="SSF54373">
    <property type="entry name" value="FAD-linked reductases, C-terminal domain"/>
    <property type="match status" value="1"/>
</dbReference>
<keyword evidence="5" id="KW-1185">Reference proteome</keyword>
<dbReference type="STRING" id="1317124.DW2_03264"/>
<dbReference type="eggNOG" id="COG1231">
    <property type="taxonomic scope" value="Bacteria"/>
</dbReference>
<dbReference type="Proteomes" id="UP000028607">
    <property type="component" value="Unassembled WGS sequence"/>
</dbReference>
<sequence length="353" mass="37182">MKTGVAIVGGGLAGLALARHLHRAGVAFELFEARERFGGRIAALDAQGGRVDLGPSWFWPGQPRIAALAEACGLEVFEQYATGALVFEDERGTVHRGMGYASMEGSLRVAGGMVRLVEALVADLPARSLHLSAPVRRVGAEGSVTLADGTRCTAETVVFALPPRVARGLAFDPALAPGQLDALAAIPTWMAGHAKFVAVYDRPFWREEGLSGDAMSRRGPLMEIHDASGPEGTPAALFGFLGLPARVRAGHAAEVEQAALAQLGRIFGPQALAPVATRLQDWAQEPETASELDLDPPRTHPEYGLPEALRGLHEGRIRFAVTELAPEMGGYMEGALAAADHLAGELLAQSAAR</sequence>
<dbReference type="Gene3D" id="3.50.50.60">
    <property type="entry name" value="FAD/NAD(P)-binding domain"/>
    <property type="match status" value="2"/>
</dbReference>
<dbReference type="SUPFAM" id="SSF51905">
    <property type="entry name" value="FAD/NAD(P)-binding domain"/>
    <property type="match status" value="1"/>
</dbReference>
<proteinExistence type="inferred from homology"/>
<organism evidence="4 5">
    <name type="scientific">Thioclava atlantica</name>
    <dbReference type="NCBI Taxonomy" id="1317124"/>
    <lineage>
        <taxon>Bacteria</taxon>
        <taxon>Pseudomonadati</taxon>
        <taxon>Pseudomonadota</taxon>
        <taxon>Alphaproteobacteria</taxon>
        <taxon>Rhodobacterales</taxon>
        <taxon>Paracoccaceae</taxon>
        <taxon>Thioclava</taxon>
    </lineage>
</organism>
<comment type="caution">
    <text evidence="4">The sequence shown here is derived from an EMBL/GenBank/DDBJ whole genome shotgun (WGS) entry which is preliminary data.</text>
</comment>
<dbReference type="InterPro" id="IPR036188">
    <property type="entry name" value="FAD/NAD-bd_sf"/>
</dbReference>
<gene>
    <name evidence="4" type="ORF">DW2_03264</name>
</gene>
<name>A0A085TZZ8_9RHOB</name>
<dbReference type="InterPro" id="IPR002937">
    <property type="entry name" value="Amino_oxidase"/>
</dbReference>
<dbReference type="PANTHER" id="PTHR43563:SF1">
    <property type="entry name" value="AMINE OXIDASE [FLAVIN-CONTAINING] B"/>
    <property type="match status" value="1"/>
</dbReference>